<keyword evidence="1" id="KW-0863">Zinc-finger</keyword>
<dbReference type="STRING" id="879819.A0A0J0XN74"/>
<dbReference type="OrthoDB" id="1725934at2759"/>
<keyword evidence="1" id="KW-0812">Transmembrane</keyword>
<evidence type="ECO:0000313" key="5">
    <source>
        <dbReference type="EMBL" id="KLT42575.1"/>
    </source>
</evidence>
<feature type="compositionally biased region" description="Low complexity" evidence="3">
    <location>
        <begin position="155"/>
        <end position="188"/>
    </location>
</feature>
<keyword evidence="2" id="KW-0175">Coiled coil</keyword>
<keyword evidence="1" id="KW-0862">Zinc</keyword>
<proteinExistence type="inferred from homology"/>
<dbReference type="Proteomes" id="UP000053611">
    <property type="component" value="Unassembled WGS sequence"/>
</dbReference>
<dbReference type="EMBL" id="KQ087204">
    <property type="protein sequence ID" value="KLT42575.1"/>
    <property type="molecule type" value="Genomic_DNA"/>
</dbReference>
<sequence length="419" mass="46405">MGIFSWLYGSKSTDYETVLAQLATEINEAKQNLSEIRLRQRRFTLVVNAYGIGLWAVILGLWYLGKLPWGLVGWDADGTEAKVVGGAAVGGAPFVIWLLNRTISWIFVRKRTSEETHLRLLLNKQRKQVEEIKKATNFDTTRKLIEQYEDSPMGTPQRTPQRSPQTPQRKGSPATSQSPQQTPQKHTPGQGAPVSPAQGTPHAPGHLASKLTRGRKKDPALTTARPQTPLPIPPGLTPEQAAILHMQMQAITPVLPTPEKKWYDRLADTILGDDPAQATQSKYALVCEKCFRHNGLIGSKHEWERMQWICPRCNHMNRAPLSRMAGEEGYAHDVPTPQQSQSLSLSQSQSQALPETPSKPAKQRGAPTASPLRRAVGARSARSSRLGQEVFSASDAEDAEDDKDEEGYEVKDDAMEVDK</sequence>
<dbReference type="GO" id="GO:0071788">
    <property type="term" value="P:endoplasmic reticulum tubular network maintenance"/>
    <property type="evidence" value="ECO:0007669"/>
    <property type="project" value="UniProtKB-UniRule"/>
</dbReference>
<comment type="similarity">
    <text evidence="1">Belongs to the lunapark family.</text>
</comment>
<dbReference type="InterPro" id="IPR019273">
    <property type="entry name" value="Lunapark_Znf"/>
</dbReference>
<feature type="domain" description="Lunapark zinc ribbon" evidence="4">
    <location>
        <begin position="262"/>
        <end position="317"/>
    </location>
</feature>
<dbReference type="AlphaFoldDB" id="A0A0J0XN74"/>
<keyword evidence="6" id="KW-1185">Reference proteome</keyword>
<evidence type="ECO:0000256" key="1">
    <source>
        <dbReference type="RuleBase" id="RU367073"/>
    </source>
</evidence>
<feature type="region of interest" description="Disordered" evidence="3">
    <location>
        <begin position="148"/>
        <end position="237"/>
    </location>
</feature>
<feature type="compositionally biased region" description="Low complexity" evidence="3">
    <location>
        <begin position="338"/>
        <end position="351"/>
    </location>
</feature>
<gene>
    <name evidence="5" type="ORF">CC85DRAFT_274321</name>
</gene>
<dbReference type="PANTHER" id="PTHR22166">
    <property type="entry name" value="ENDOPLASMIC RETICULUM JUNCTION FORMATION PROTEIN LUNAPARK"/>
    <property type="match status" value="1"/>
</dbReference>
<keyword evidence="1" id="KW-0472">Membrane</keyword>
<feature type="region of interest" description="Disordered" evidence="3">
    <location>
        <begin position="330"/>
        <end position="419"/>
    </location>
</feature>
<dbReference type="GeneID" id="28981965"/>
<evidence type="ECO:0000259" key="4">
    <source>
        <dbReference type="Pfam" id="PF10058"/>
    </source>
</evidence>
<dbReference type="RefSeq" id="XP_018279066.1">
    <property type="nucleotide sequence ID" value="XM_018421362.1"/>
</dbReference>
<feature type="compositionally biased region" description="Acidic residues" evidence="3">
    <location>
        <begin position="395"/>
        <end position="407"/>
    </location>
</feature>
<dbReference type="Pfam" id="PF10058">
    <property type="entry name" value="Zn_ribbon_10"/>
    <property type="match status" value="1"/>
</dbReference>
<comment type="domain">
    <text evidence="1">The C4-type zinc finger motif is necessary both for its ER three-way tubular junction localization and formation.</text>
</comment>
<evidence type="ECO:0000313" key="6">
    <source>
        <dbReference type="Proteomes" id="UP000053611"/>
    </source>
</evidence>
<comment type="function">
    <text evidence="1">Plays a role in determining ER morphology.</text>
</comment>
<feature type="transmembrane region" description="Helical" evidence="1">
    <location>
        <begin position="83"/>
        <end position="100"/>
    </location>
</feature>
<organism evidence="5 6">
    <name type="scientific">Cutaneotrichosporon oleaginosum</name>
    <dbReference type="NCBI Taxonomy" id="879819"/>
    <lineage>
        <taxon>Eukaryota</taxon>
        <taxon>Fungi</taxon>
        <taxon>Dikarya</taxon>
        <taxon>Basidiomycota</taxon>
        <taxon>Agaricomycotina</taxon>
        <taxon>Tremellomycetes</taxon>
        <taxon>Trichosporonales</taxon>
        <taxon>Trichosporonaceae</taxon>
        <taxon>Cutaneotrichosporon</taxon>
    </lineage>
</organism>
<reference evidence="5 6" key="1">
    <citation type="submission" date="2015-03" db="EMBL/GenBank/DDBJ databases">
        <title>Genomics and transcriptomics of the oil-accumulating basidiomycete yeast T. oleaginosus allow insights into substrate utilization and the diverse evolutionary trajectories of mating systems in fungi.</title>
        <authorList>
            <consortium name="DOE Joint Genome Institute"/>
            <person name="Kourist R."/>
            <person name="Kracht O."/>
            <person name="Bracharz F."/>
            <person name="Lipzen A."/>
            <person name="Nolan M."/>
            <person name="Ohm R."/>
            <person name="Grigoriev I."/>
            <person name="Sun S."/>
            <person name="Heitman J."/>
            <person name="Bruck T."/>
            <person name="Nowrousian M."/>
        </authorList>
    </citation>
    <scope>NUCLEOTIDE SEQUENCE [LARGE SCALE GENOMIC DNA]</scope>
    <source>
        <strain evidence="5 6">IBC0246</strain>
    </source>
</reference>
<evidence type="ECO:0000256" key="2">
    <source>
        <dbReference type="SAM" id="Coils"/>
    </source>
</evidence>
<keyword evidence="1" id="KW-0479">Metal-binding</keyword>
<dbReference type="GO" id="GO:0008270">
    <property type="term" value="F:zinc ion binding"/>
    <property type="evidence" value="ECO:0007669"/>
    <property type="project" value="UniProtKB-KW"/>
</dbReference>
<feature type="coiled-coil region" evidence="2">
    <location>
        <begin position="12"/>
        <end position="39"/>
    </location>
</feature>
<comment type="subcellular location">
    <subcellularLocation>
        <location evidence="1">Endoplasmic reticulum membrane</location>
        <topology evidence="1">Multi-pass membrane protein</topology>
    </subcellularLocation>
</comment>
<keyword evidence="1" id="KW-0256">Endoplasmic reticulum</keyword>
<protein>
    <recommendedName>
        <fullName evidence="1">Endoplasmic reticulum junction formation protein lunapark</fullName>
    </recommendedName>
</protein>
<feature type="compositionally biased region" description="Basic and acidic residues" evidence="3">
    <location>
        <begin position="408"/>
        <end position="419"/>
    </location>
</feature>
<feature type="compositionally biased region" description="Low complexity" evidence="3">
    <location>
        <begin position="373"/>
        <end position="385"/>
    </location>
</feature>
<evidence type="ECO:0000256" key="3">
    <source>
        <dbReference type="SAM" id="MobiDB-lite"/>
    </source>
</evidence>
<feature type="transmembrane region" description="Helical" evidence="1">
    <location>
        <begin position="43"/>
        <end position="63"/>
    </location>
</feature>
<keyword evidence="1" id="KW-1133">Transmembrane helix</keyword>
<dbReference type="GO" id="GO:0098826">
    <property type="term" value="C:endoplasmic reticulum tubular network membrane"/>
    <property type="evidence" value="ECO:0007669"/>
    <property type="project" value="UniProtKB-UniRule"/>
</dbReference>
<dbReference type="GO" id="GO:1903373">
    <property type="term" value="P:positive regulation of endoplasmic reticulum tubular network organization"/>
    <property type="evidence" value="ECO:0007669"/>
    <property type="project" value="UniProtKB-UniRule"/>
</dbReference>
<accession>A0A0J0XN74</accession>
<dbReference type="PANTHER" id="PTHR22166:SF12">
    <property type="entry name" value="ENDOPLASMIC RETICULUM JUNCTION FORMATION PROTEIN LUNAPARK"/>
    <property type="match status" value="1"/>
</dbReference>
<dbReference type="InterPro" id="IPR040115">
    <property type="entry name" value="Lnp"/>
</dbReference>
<name>A0A0J0XN74_9TREE</name>